<evidence type="ECO:0008006" key="3">
    <source>
        <dbReference type="Google" id="ProtNLM"/>
    </source>
</evidence>
<proteinExistence type="predicted"/>
<evidence type="ECO:0000313" key="2">
    <source>
        <dbReference type="Proteomes" id="UP000627781"/>
    </source>
</evidence>
<sequence length="87" mass="10040">MNKYTCHVCGYPNLDEPPRGIDGKIPSFDICDCCGVEFGYEDTSEANIIRYRQKWIEAGGEWFCKEMKPADWDMKKQLKNIGVDIID</sequence>
<keyword evidence="2" id="KW-1185">Reference proteome</keyword>
<reference evidence="1 2" key="1">
    <citation type="submission" date="2020-08" db="EMBL/GenBank/DDBJ databases">
        <title>A Genomic Blueprint of the Chicken Gut Microbiome.</title>
        <authorList>
            <person name="Gilroy R."/>
            <person name="Ravi A."/>
            <person name="Getino M."/>
            <person name="Pursley I."/>
            <person name="Horton D.L."/>
            <person name="Alikhan N.-F."/>
            <person name="Baker D."/>
            <person name="Gharbi K."/>
            <person name="Hall N."/>
            <person name="Watson M."/>
            <person name="Adriaenssens E.M."/>
            <person name="Foster-Nyarko E."/>
            <person name="Jarju S."/>
            <person name="Secka A."/>
            <person name="Antonio M."/>
            <person name="Oren A."/>
            <person name="Chaudhuri R."/>
            <person name="La Ragione R.M."/>
            <person name="Hildebrand F."/>
            <person name="Pallen M.J."/>
        </authorList>
    </citation>
    <scope>NUCLEOTIDE SEQUENCE [LARGE SCALE GENOMIC DNA]</scope>
    <source>
        <strain evidence="1 2">Sa3CVN1</strain>
    </source>
</reference>
<protein>
    <recommendedName>
        <fullName evidence="3">Transcription factor zinc-finger domain-containing protein</fullName>
    </recommendedName>
</protein>
<comment type="caution">
    <text evidence="1">The sequence shown here is derived from an EMBL/GenBank/DDBJ whole genome shotgun (WGS) entry which is preliminary data.</text>
</comment>
<dbReference type="Proteomes" id="UP000627781">
    <property type="component" value="Unassembled WGS sequence"/>
</dbReference>
<organism evidence="1 2">
    <name type="scientific">Clostridium cibarium</name>
    <dbReference type="NCBI Taxonomy" id="2762247"/>
    <lineage>
        <taxon>Bacteria</taxon>
        <taxon>Bacillati</taxon>
        <taxon>Bacillota</taxon>
        <taxon>Clostridia</taxon>
        <taxon>Eubacteriales</taxon>
        <taxon>Clostridiaceae</taxon>
        <taxon>Clostridium</taxon>
    </lineage>
</organism>
<accession>A0ABR8PWF8</accession>
<dbReference type="RefSeq" id="WP_191769439.1">
    <property type="nucleotide sequence ID" value="NZ_JACSRA010000024.1"/>
</dbReference>
<evidence type="ECO:0000313" key="1">
    <source>
        <dbReference type="EMBL" id="MBD7912472.1"/>
    </source>
</evidence>
<dbReference type="EMBL" id="JACSRA010000024">
    <property type="protein sequence ID" value="MBD7912472.1"/>
    <property type="molecule type" value="Genomic_DNA"/>
</dbReference>
<name>A0ABR8PWF8_9CLOT</name>
<gene>
    <name evidence="1" type="ORF">H9661_14005</name>
</gene>